<evidence type="ECO:0000256" key="2">
    <source>
        <dbReference type="ARBA" id="ARBA00022917"/>
    </source>
</evidence>
<evidence type="ECO:0000256" key="1">
    <source>
        <dbReference type="ARBA" id="ARBA00010835"/>
    </source>
</evidence>
<dbReference type="GO" id="GO:0005737">
    <property type="term" value="C:cytoplasm"/>
    <property type="evidence" value="ECO:0007669"/>
    <property type="project" value="InterPro"/>
</dbReference>
<dbReference type="OrthoDB" id="2019491at2759"/>
<dbReference type="GO" id="GO:0016149">
    <property type="term" value="F:translation release factor activity, codon specific"/>
    <property type="evidence" value="ECO:0007669"/>
    <property type="project" value="InterPro"/>
</dbReference>
<evidence type="ECO:0000313" key="4">
    <source>
        <dbReference type="EMBL" id="EFN59962.1"/>
    </source>
</evidence>
<accession>E1Z297</accession>
<name>E1Z297_CHLVA</name>
<dbReference type="PROSITE" id="PS00745">
    <property type="entry name" value="RF_PROK_I"/>
    <property type="match status" value="1"/>
</dbReference>
<dbReference type="PANTHER" id="PTHR43116:SF3">
    <property type="entry name" value="CLASS I PEPTIDE CHAIN RELEASE FACTOR"/>
    <property type="match status" value="1"/>
</dbReference>
<dbReference type="KEGG" id="cvr:CHLNCDRAFT_133064"/>
<sequence length="426" mass="46532">MWQQAAQLVLQPSPSFSSSLRHLHASAWRAAAAAHPADDQSLGILKRRQQELQERIQDAVKVADLPSLKRRMAELEEAAGASDLWEQRARATAVLQQLTALREEVAALERFCGQLEDLGVAMELLEMEDEAGAQAMAAEAGSICDGLAAGLEAWELRRLLGGPYDDRGAVLTIQAGAGGTDAQDWAEMLERMYLRWAEKQGHRTRVVDRQQGEEAGIKSVEIEVDGRYAYGYLHGEKGTHRLVRQSPFNAKAARQTSFAAVEVMPMLGELVDEVELPESDLEITTMRSAGAGGQNVNKVETAVRIKHLPTGIAVKCQMERSQAQNKSIALGMLKAKLLVVAQEQQLQEVAEIRGDLVKAEWGQQIRNYVFHPYKLVKDVRTGQETSDVAGVMDGELQPFMQAYLQHRGRQLGGLAAAPAAGVGAPA</sequence>
<reference evidence="4 5" key="1">
    <citation type="journal article" date="2010" name="Plant Cell">
        <title>The Chlorella variabilis NC64A genome reveals adaptation to photosymbiosis, coevolution with viruses, and cryptic sex.</title>
        <authorList>
            <person name="Blanc G."/>
            <person name="Duncan G."/>
            <person name="Agarkova I."/>
            <person name="Borodovsky M."/>
            <person name="Gurnon J."/>
            <person name="Kuo A."/>
            <person name="Lindquist E."/>
            <person name="Lucas S."/>
            <person name="Pangilinan J."/>
            <person name="Polle J."/>
            <person name="Salamov A."/>
            <person name="Terry A."/>
            <person name="Yamada T."/>
            <person name="Dunigan D.D."/>
            <person name="Grigoriev I.V."/>
            <person name="Claverie J.M."/>
            <person name="Van Etten J.L."/>
        </authorList>
    </citation>
    <scope>NUCLEOTIDE SEQUENCE [LARGE SCALE GENOMIC DNA]</scope>
    <source>
        <strain evidence="4 5">NC64A</strain>
    </source>
</reference>
<evidence type="ECO:0000313" key="5">
    <source>
        <dbReference type="Proteomes" id="UP000008141"/>
    </source>
</evidence>
<keyword evidence="5" id="KW-1185">Reference proteome</keyword>
<dbReference type="InterPro" id="IPR004374">
    <property type="entry name" value="PrfB"/>
</dbReference>
<comment type="similarity">
    <text evidence="1">Belongs to the prokaryotic/mitochondrial release factor family.</text>
</comment>
<dbReference type="Gene3D" id="1.20.58.410">
    <property type="entry name" value="Release factor"/>
    <property type="match status" value="1"/>
</dbReference>
<dbReference type="OMA" id="KCQMERS"/>
<proteinExistence type="inferred from homology"/>
<dbReference type="InterPro" id="IPR045853">
    <property type="entry name" value="Pep_chain_release_fac_I_sf"/>
</dbReference>
<dbReference type="STRING" id="554065.E1Z297"/>
<gene>
    <name evidence="4" type="ORF">CHLNCDRAFT_133064</name>
</gene>
<dbReference type="EMBL" id="GL433835">
    <property type="protein sequence ID" value="EFN59962.1"/>
    <property type="molecule type" value="Genomic_DNA"/>
</dbReference>
<dbReference type="InParanoid" id="E1Z297"/>
<dbReference type="NCBIfam" id="TIGR00020">
    <property type="entry name" value="prfB"/>
    <property type="match status" value="1"/>
</dbReference>
<dbReference type="FunCoup" id="E1Z297">
    <property type="interactions" value="517"/>
</dbReference>
<dbReference type="Proteomes" id="UP000008141">
    <property type="component" value="Unassembled WGS sequence"/>
</dbReference>
<dbReference type="PANTHER" id="PTHR43116">
    <property type="entry name" value="PEPTIDE CHAIN RELEASE FACTOR 2"/>
    <property type="match status" value="1"/>
</dbReference>
<dbReference type="eggNOG" id="KOG2726">
    <property type="taxonomic scope" value="Eukaryota"/>
</dbReference>
<feature type="domain" description="Prokaryotic-type class I peptide chain release factors" evidence="3">
    <location>
        <begin position="287"/>
        <end position="303"/>
    </location>
</feature>
<dbReference type="SUPFAM" id="SSF75620">
    <property type="entry name" value="Release factor"/>
    <property type="match status" value="1"/>
</dbReference>
<dbReference type="InterPro" id="IPR000352">
    <property type="entry name" value="Pep_chain_release_fac_I"/>
</dbReference>
<evidence type="ECO:0000259" key="3">
    <source>
        <dbReference type="PROSITE" id="PS00745"/>
    </source>
</evidence>
<keyword evidence="2" id="KW-0648">Protein biosynthesis</keyword>
<dbReference type="Gene3D" id="3.30.70.1660">
    <property type="match status" value="1"/>
</dbReference>
<dbReference type="HAMAP" id="MF_00094">
    <property type="entry name" value="Rel_fac_2"/>
    <property type="match status" value="1"/>
</dbReference>
<dbReference type="RefSeq" id="XP_005852064.1">
    <property type="nucleotide sequence ID" value="XM_005852002.1"/>
</dbReference>
<dbReference type="InterPro" id="IPR005139">
    <property type="entry name" value="PCRF"/>
</dbReference>
<dbReference type="Pfam" id="PF03462">
    <property type="entry name" value="PCRF"/>
    <property type="match status" value="1"/>
</dbReference>
<protein>
    <recommendedName>
        <fullName evidence="3">Prokaryotic-type class I peptide chain release factors domain-containing protein</fullName>
    </recommendedName>
</protein>
<organism evidence="5">
    <name type="scientific">Chlorella variabilis</name>
    <name type="common">Green alga</name>
    <dbReference type="NCBI Taxonomy" id="554065"/>
    <lineage>
        <taxon>Eukaryota</taxon>
        <taxon>Viridiplantae</taxon>
        <taxon>Chlorophyta</taxon>
        <taxon>core chlorophytes</taxon>
        <taxon>Trebouxiophyceae</taxon>
        <taxon>Chlorellales</taxon>
        <taxon>Chlorellaceae</taxon>
        <taxon>Chlorella clade</taxon>
        <taxon>Chlorella</taxon>
    </lineage>
</organism>
<dbReference type="GeneID" id="17359424"/>
<dbReference type="SMART" id="SM00937">
    <property type="entry name" value="PCRF"/>
    <property type="match status" value="1"/>
</dbReference>
<dbReference type="Gene3D" id="3.30.160.20">
    <property type="match status" value="1"/>
</dbReference>
<dbReference type="AlphaFoldDB" id="E1Z297"/>
<dbReference type="Pfam" id="PF00472">
    <property type="entry name" value="RF-1"/>
    <property type="match status" value="1"/>
</dbReference>